<dbReference type="SMART" id="SM00382">
    <property type="entry name" value="AAA"/>
    <property type="match status" value="1"/>
</dbReference>
<evidence type="ECO:0000259" key="6">
    <source>
        <dbReference type="PROSITE" id="PS50893"/>
    </source>
</evidence>
<dbReference type="Proteomes" id="UP000193900">
    <property type="component" value="Unassembled WGS sequence"/>
</dbReference>
<keyword evidence="4" id="KW-0547">Nucleotide-binding</keyword>
<dbReference type="InterPro" id="IPR017871">
    <property type="entry name" value="ABC_transporter-like_CS"/>
</dbReference>
<comment type="subcellular location">
    <subcellularLocation>
        <location evidence="1">Cell inner membrane</location>
        <topology evidence="1">Peripheral membrane protein</topology>
    </subcellularLocation>
</comment>
<sequence>MNVKVDTDGTVAHQDDAGDVLLSVRNLRKYFPIKDGVLQNVVGHVKAVDGVSFDIRRGETVGLVGESGCGKSTLSGCVSGLTDPTGGSVHFNTRGRGSAHGPLDEGDRIDRMDRATFAKYRRNVQMVFQDNFASLNPRQLVVDIVGRPLRVHGIASGTALQEKVVELLEQVGLGRQHLYRYPHQFSGGQRQRISIARALALDPELIVLDEPTSALDVSVQAQILNLLNDLQAERHLAYLFITHDLSVVRHMADRTITMYLGKVVEEGPTQDLFETPEHPYTKVLLAAKPDLDDDPDVPIQTLAGSIPDPARPPSGCRFHTRCPVATSTCGWEIDDIVRELETREDLFDKLVGVDRKSDLEATLTFSDSAAAHAVWEAIRSDSVPETMRDAIETLDVRDGALMVRFAKPSAIELREVGTGHRAACILAGE</sequence>
<keyword evidence="5 7" id="KW-0067">ATP-binding</keyword>
<reference evidence="7 8" key="1">
    <citation type="submission" date="2017-03" db="EMBL/GenBank/DDBJ databases">
        <authorList>
            <person name="Afonso C.L."/>
            <person name="Miller P.J."/>
            <person name="Scott M.A."/>
            <person name="Spackman E."/>
            <person name="Goraichik I."/>
            <person name="Dimitrov K.M."/>
            <person name="Suarez D.L."/>
            <person name="Swayne D.E."/>
        </authorList>
    </citation>
    <scope>NUCLEOTIDE SEQUENCE [LARGE SCALE GENOMIC DNA]</scope>
    <source>
        <strain evidence="7 8">CECT 7023</strain>
    </source>
</reference>
<dbReference type="InterPro" id="IPR003593">
    <property type="entry name" value="AAA+_ATPase"/>
</dbReference>
<dbReference type="InterPro" id="IPR003439">
    <property type="entry name" value="ABC_transporter-like_ATP-bd"/>
</dbReference>
<proteinExistence type="inferred from homology"/>
<dbReference type="PROSITE" id="PS50893">
    <property type="entry name" value="ABC_TRANSPORTER_2"/>
    <property type="match status" value="1"/>
</dbReference>
<evidence type="ECO:0000256" key="2">
    <source>
        <dbReference type="ARBA" id="ARBA00005417"/>
    </source>
</evidence>
<dbReference type="RefSeq" id="WP_085877458.1">
    <property type="nucleotide sequence ID" value="NZ_FWFZ01000002.1"/>
</dbReference>
<keyword evidence="8" id="KW-1185">Reference proteome</keyword>
<dbReference type="GO" id="GO:0015833">
    <property type="term" value="P:peptide transport"/>
    <property type="evidence" value="ECO:0007669"/>
    <property type="project" value="InterPro"/>
</dbReference>
<dbReference type="EMBL" id="FWFZ01000002">
    <property type="protein sequence ID" value="SLN21122.1"/>
    <property type="molecule type" value="Genomic_DNA"/>
</dbReference>
<dbReference type="Pfam" id="PF00005">
    <property type="entry name" value="ABC_tran"/>
    <property type="match status" value="1"/>
</dbReference>
<dbReference type="InterPro" id="IPR013563">
    <property type="entry name" value="Oligopep_ABC_C"/>
</dbReference>
<dbReference type="GO" id="GO:0005524">
    <property type="term" value="F:ATP binding"/>
    <property type="evidence" value="ECO:0007669"/>
    <property type="project" value="UniProtKB-KW"/>
</dbReference>
<evidence type="ECO:0000256" key="1">
    <source>
        <dbReference type="ARBA" id="ARBA00004417"/>
    </source>
</evidence>
<dbReference type="NCBIfam" id="TIGR01727">
    <property type="entry name" value="oligo_HPY"/>
    <property type="match status" value="1"/>
</dbReference>
<dbReference type="PANTHER" id="PTHR43776">
    <property type="entry name" value="TRANSPORT ATP-BINDING PROTEIN"/>
    <property type="match status" value="1"/>
</dbReference>
<organism evidence="7 8">
    <name type="scientific">Roseisalinus antarcticus</name>
    <dbReference type="NCBI Taxonomy" id="254357"/>
    <lineage>
        <taxon>Bacteria</taxon>
        <taxon>Pseudomonadati</taxon>
        <taxon>Pseudomonadota</taxon>
        <taxon>Alphaproteobacteria</taxon>
        <taxon>Rhodobacterales</taxon>
        <taxon>Roseobacteraceae</taxon>
        <taxon>Roseisalinus</taxon>
    </lineage>
</organism>
<dbReference type="InterPro" id="IPR027417">
    <property type="entry name" value="P-loop_NTPase"/>
</dbReference>
<dbReference type="PANTHER" id="PTHR43776:SF7">
    <property type="entry name" value="D,D-DIPEPTIDE TRANSPORT ATP-BINDING PROTEIN DDPF-RELATED"/>
    <property type="match status" value="1"/>
</dbReference>
<dbReference type="AlphaFoldDB" id="A0A1Y5RMY7"/>
<evidence type="ECO:0000256" key="3">
    <source>
        <dbReference type="ARBA" id="ARBA00022448"/>
    </source>
</evidence>
<evidence type="ECO:0000313" key="7">
    <source>
        <dbReference type="EMBL" id="SLN21122.1"/>
    </source>
</evidence>
<dbReference type="PROSITE" id="PS00211">
    <property type="entry name" value="ABC_TRANSPORTER_1"/>
    <property type="match status" value="1"/>
</dbReference>
<gene>
    <name evidence="7" type="primary">oppF_1</name>
    <name evidence="7" type="ORF">ROA7023_00531</name>
</gene>
<protein>
    <submittedName>
        <fullName evidence="7">Oligopeptide transport ATP-binding protein OppF</fullName>
    </submittedName>
</protein>
<accession>A0A1Y5RMY7</accession>
<dbReference type="OrthoDB" id="9815712at2"/>
<dbReference type="Gene3D" id="3.40.50.300">
    <property type="entry name" value="P-loop containing nucleotide triphosphate hydrolases"/>
    <property type="match status" value="1"/>
</dbReference>
<dbReference type="InterPro" id="IPR050319">
    <property type="entry name" value="ABC_transp_ATP-bind"/>
</dbReference>
<dbReference type="GO" id="GO:0055085">
    <property type="term" value="P:transmembrane transport"/>
    <property type="evidence" value="ECO:0007669"/>
    <property type="project" value="UniProtKB-ARBA"/>
</dbReference>
<dbReference type="SUPFAM" id="SSF52540">
    <property type="entry name" value="P-loop containing nucleoside triphosphate hydrolases"/>
    <property type="match status" value="1"/>
</dbReference>
<evidence type="ECO:0000256" key="5">
    <source>
        <dbReference type="ARBA" id="ARBA00022840"/>
    </source>
</evidence>
<dbReference type="GO" id="GO:0016887">
    <property type="term" value="F:ATP hydrolysis activity"/>
    <property type="evidence" value="ECO:0007669"/>
    <property type="project" value="InterPro"/>
</dbReference>
<comment type="similarity">
    <text evidence="2">Belongs to the ABC transporter superfamily.</text>
</comment>
<evidence type="ECO:0000256" key="4">
    <source>
        <dbReference type="ARBA" id="ARBA00022741"/>
    </source>
</evidence>
<keyword evidence="3" id="KW-0813">Transport</keyword>
<dbReference type="CDD" id="cd03257">
    <property type="entry name" value="ABC_NikE_OppD_transporters"/>
    <property type="match status" value="1"/>
</dbReference>
<evidence type="ECO:0000313" key="8">
    <source>
        <dbReference type="Proteomes" id="UP000193900"/>
    </source>
</evidence>
<dbReference type="GO" id="GO:0005886">
    <property type="term" value="C:plasma membrane"/>
    <property type="evidence" value="ECO:0007669"/>
    <property type="project" value="UniProtKB-SubCell"/>
</dbReference>
<feature type="domain" description="ABC transporter" evidence="6">
    <location>
        <begin position="22"/>
        <end position="285"/>
    </location>
</feature>
<dbReference type="FunFam" id="3.40.50.300:FF:000016">
    <property type="entry name" value="Oligopeptide ABC transporter ATP-binding component"/>
    <property type="match status" value="1"/>
</dbReference>
<name>A0A1Y5RMY7_9RHOB</name>
<dbReference type="Pfam" id="PF08352">
    <property type="entry name" value="oligo_HPY"/>
    <property type="match status" value="1"/>
</dbReference>